<protein>
    <submittedName>
        <fullName evidence="2">Uncharacterized protein</fullName>
    </submittedName>
</protein>
<feature type="transmembrane region" description="Helical" evidence="1">
    <location>
        <begin position="53"/>
        <end position="73"/>
    </location>
</feature>
<name>A0ABV5FG13_9FLAO</name>
<evidence type="ECO:0000313" key="3">
    <source>
        <dbReference type="Proteomes" id="UP001589589"/>
    </source>
</evidence>
<keyword evidence="1" id="KW-0812">Transmembrane</keyword>
<gene>
    <name evidence="2" type="ORF">ACFFUQ_00525</name>
</gene>
<sequence length="165" mass="19651">MNNKSPQSKYIPFIERLDIFMILIYFGQLILATMFIAFSSYEIAMTIGKAMTSLYVIFLIGFCFLLLSLYAIIKAFRSAIIFINDVEINSKTITLRGYKYNAKWEVVLNTKKIDICIKEQTRYRRNSVYYLEFLDEDDSKYYLNTSIYWSYEEILNVYNEIRKVK</sequence>
<proteinExistence type="predicted"/>
<evidence type="ECO:0000256" key="1">
    <source>
        <dbReference type="SAM" id="Phobius"/>
    </source>
</evidence>
<dbReference type="Proteomes" id="UP001589589">
    <property type="component" value="Unassembled WGS sequence"/>
</dbReference>
<accession>A0ABV5FG13</accession>
<keyword evidence="1" id="KW-0472">Membrane</keyword>
<organism evidence="2 3">
    <name type="scientific">Flavobacterium branchiarum</name>
    <dbReference type="NCBI Taxonomy" id="1114870"/>
    <lineage>
        <taxon>Bacteria</taxon>
        <taxon>Pseudomonadati</taxon>
        <taxon>Bacteroidota</taxon>
        <taxon>Flavobacteriia</taxon>
        <taxon>Flavobacteriales</taxon>
        <taxon>Flavobacteriaceae</taxon>
        <taxon>Flavobacterium</taxon>
    </lineage>
</organism>
<evidence type="ECO:0000313" key="2">
    <source>
        <dbReference type="EMBL" id="MFB9062486.1"/>
    </source>
</evidence>
<keyword evidence="1" id="KW-1133">Transmembrane helix</keyword>
<reference evidence="2 3" key="1">
    <citation type="submission" date="2024-09" db="EMBL/GenBank/DDBJ databases">
        <authorList>
            <person name="Sun Q."/>
            <person name="Mori K."/>
        </authorList>
    </citation>
    <scope>NUCLEOTIDE SEQUENCE [LARGE SCALE GENOMIC DNA]</scope>
    <source>
        <strain evidence="2 3">CECT 7908</strain>
    </source>
</reference>
<comment type="caution">
    <text evidence="2">The sequence shown here is derived from an EMBL/GenBank/DDBJ whole genome shotgun (WGS) entry which is preliminary data.</text>
</comment>
<dbReference type="RefSeq" id="WP_290267440.1">
    <property type="nucleotide sequence ID" value="NZ_JAUFQQ010000005.1"/>
</dbReference>
<feature type="transmembrane region" description="Helical" evidence="1">
    <location>
        <begin position="20"/>
        <end position="41"/>
    </location>
</feature>
<dbReference type="EMBL" id="JBHMEX010000003">
    <property type="protein sequence ID" value="MFB9062486.1"/>
    <property type="molecule type" value="Genomic_DNA"/>
</dbReference>
<keyword evidence="3" id="KW-1185">Reference proteome</keyword>